<dbReference type="Proteomes" id="UP000186292">
    <property type="component" value="Unassembled WGS sequence"/>
</dbReference>
<keyword evidence="3" id="KW-1185">Reference proteome</keyword>
<evidence type="ECO:0000313" key="3">
    <source>
        <dbReference type="Proteomes" id="UP000186292"/>
    </source>
</evidence>
<evidence type="ECO:0000256" key="1">
    <source>
        <dbReference type="SAM" id="Coils"/>
    </source>
</evidence>
<protein>
    <submittedName>
        <fullName evidence="2">Transposase</fullName>
    </submittedName>
</protein>
<name>A0A1N7KID7_9CORY</name>
<dbReference type="GO" id="GO:0004803">
    <property type="term" value="F:transposase activity"/>
    <property type="evidence" value="ECO:0007669"/>
    <property type="project" value="InterPro"/>
</dbReference>
<dbReference type="STRING" id="1161099.SAMN05444817_1322"/>
<keyword evidence="1" id="KW-0175">Coiled coil</keyword>
<dbReference type="SUPFAM" id="SSF46689">
    <property type="entry name" value="Homeodomain-like"/>
    <property type="match status" value="1"/>
</dbReference>
<dbReference type="InterPro" id="IPR051839">
    <property type="entry name" value="RD_transcriptional_regulator"/>
</dbReference>
<dbReference type="EMBL" id="FTOF01000032">
    <property type="protein sequence ID" value="SIS61381.1"/>
    <property type="molecule type" value="Genomic_DNA"/>
</dbReference>
<dbReference type="PANTHER" id="PTHR33215:SF13">
    <property type="entry name" value="PROTEIN DISTAL ANTENNA"/>
    <property type="match status" value="1"/>
</dbReference>
<dbReference type="InterPro" id="IPR009057">
    <property type="entry name" value="Homeodomain-like_sf"/>
</dbReference>
<gene>
    <name evidence="2" type="ORF">SAMN05444817_1322</name>
</gene>
<sequence length="103" mass="11951">MPRKVYSDQFKRDAVAMYENDPQVSLNAAAADLGINRSTLRVWVDKYGTGTKPQFSAGLRADRARQLTDAEKLRQLQQENARLKEERDILRKAAKYFMEETNW</sequence>
<dbReference type="GO" id="GO:0003677">
    <property type="term" value="F:DNA binding"/>
    <property type="evidence" value="ECO:0007669"/>
    <property type="project" value="InterPro"/>
</dbReference>
<reference evidence="3" key="1">
    <citation type="submission" date="2017-01" db="EMBL/GenBank/DDBJ databases">
        <authorList>
            <person name="Varghese N."/>
            <person name="Submissions S."/>
        </authorList>
    </citation>
    <scope>NUCLEOTIDE SEQUENCE [LARGE SCALE GENOMIC DNA]</scope>
    <source>
        <strain evidence="3">DSM 44531</strain>
    </source>
</reference>
<dbReference type="Pfam" id="PF01527">
    <property type="entry name" value="HTH_Tnp_1"/>
    <property type="match status" value="1"/>
</dbReference>
<dbReference type="AlphaFoldDB" id="A0A1N7KID7"/>
<dbReference type="GO" id="GO:0006313">
    <property type="term" value="P:DNA transposition"/>
    <property type="evidence" value="ECO:0007669"/>
    <property type="project" value="InterPro"/>
</dbReference>
<accession>A0A1N7KID7</accession>
<organism evidence="2 3">
    <name type="scientific">Corynebacterium appendicis CIP 107643</name>
    <dbReference type="NCBI Taxonomy" id="1161099"/>
    <lineage>
        <taxon>Bacteria</taxon>
        <taxon>Bacillati</taxon>
        <taxon>Actinomycetota</taxon>
        <taxon>Actinomycetes</taxon>
        <taxon>Mycobacteriales</taxon>
        <taxon>Corynebacteriaceae</taxon>
        <taxon>Corynebacterium</taxon>
    </lineage>
</organism>
<feature type="coiled-coil region" evidence="1">
    <location>
        <begin position="66"/>
        <end position="93"/>
    </location>
</feature>
<dbReference type="PANTHER" id="PTHR33215">
    <property type="entry name" value="PROTEIN DISTAL ANTENNA"/>
    <property type="match status" value="1"/>
</dbReference>
<proteinExistence type="predicted"/>
<dbReference type="Gene3D" id="1.10.10.60">
    <property type="entry name" value="Homeodomain-like"/>
    <property type="match status" value="1"/>
</dbReference>
<evidence type="ECO:0000313" key="2">
    <source>
        <dbReference type="EMBL" id="SIS61381.1"/>
    </source>
</evidence>
<dbReference type="InterPro" id="IPR002514">
    <property type="entry name" value="Transposase_8"/>
</dbReference>